<keyword evidence="5" id="KW-0833">Ubl conjugation pathway</keyword>
<protein>
    <recommendedName>
        <fullName evidence="3">ubiquitinyl hydrolase 1</fullName>
        <ecNumber evidence="3">3.4.19.12</ecNumber>
    </recommendedName>
</protein>
<feature type="transmembrane region" description="Helical" evidence="9">
    <location>
        <begin position="20"/>
        <end position="47"/>
    </location>
</feature>
<gene>
    <name evidence="11" type="ORF">DMC30DRAFT_346565</name>
</gene>
<dbReference type="PROSITE" id="PS00973">
    <property type="entry name" value="USP_2"/>
    <property type="match status" value="1"/>
</dbReference>
<evidence type="ECO:0000259" key="10">
    <source>
        <dbReference type="PROSITE" id="PS50235"/>
    </source>
</evidence>
<dbReference type="GO" id="GO:0004843">
    <property type="term" value="F:cysteine-type deubiquitinase activity"/>
    <property type="evidence" value="ECO:0007669"/>
    <property type="project" value="UniProtKB-EC"/>
</dbReference>
<comment type="caution">
    <text evidence="11">The sequence shown here is derived from an EMBL/GenBank/DDBJ whole genome shotgun (WGS) entry which is preliminary data.</text>
</comment>
<dbReference type="GO" id="GO:0016579">
    <property type="term" value="P:protein deubiquitination"/>
    <property type="evidence" value="ECO:0007669"/>
    <property type="project" value="InterPro"/>
</dbReference>
<evidence type="ECO:0000256" key="5">
    <source>
        <dbReference type="ARBA" id="ARBA00022786"/>
    </source>
</evidence>
<dbReference type="GO" id="GO:0005634">
    <property type="term" value="C:nucleus"/>
    <property type="evidence" value="ECO:0007669"/>
    <property type="project" value="TreeGrafter"/>
</dbReference>
<dbReference type="GO" id="GO:0005829">
    <property type="term" value="C:cytosol"/>
    <property type="evidence" value="ECO:0007669"/>
    <property type="project" value="TreeGrafter"/>
</dbReference>
<feature type="compositionally biased region" description="Basic residues" evidence="8">
    <location>
        <begin position="398"/>
        <end position="412"/>
    </location>
</feature>
<keyword evidence="9" id="KW-1133">Transmembrane helix</keyword>
<evidence type="ECO:0000313" key="11">
    <source>
        <dbReference type="EMBL" id="TNY24003.1"/>
    </source>
</evidence>
<evidence type="ECO:0000256" key="8">
    <source>
        <dbReference type="SAM" id="MobiDB-lite"/>
    </source>
</evidence>
<dbReference type="InterPro" id="IPR018200">
    <property type="entry name" value="USP_CS"/>
</dbReference>
<dbReference type="PANTHER" id="PTHR24006">
    <property type="entry name" value="UBIQUITIN CARBOXYL-TERMINAL HYDROLASE"/>
    <property type="match status" value="1"/>
</dbReference>
<dbReference type="GO" id="GO:0006508">
    <property type="term" value="P:proteolysis"/>
    <property type="evidence" value="ECO:0007669"/>
    <property type="project" value="UniProtKB-KW"/>
</dbReference>
<dbReference type="Pfam" id="PF00443">
    <property type="entry name" value="UCH"/>
    <property type="match status" value="1"/>
</dbReference>
<proteinExistence type="inferred from homology"/>
<evidence type="ECO:0000256" key="1">
    <source>
        <dbReference type="ARBA" id="ARBA00000707"/>
    </source>
</evidence>
<dbReference type="AlphaFoldDB" id="A0A5C5G4I0"/>
<evidence type="ECO:0000256" key="3">
    <source>
        <dbReference type="ARBA" id="ARBA00012759"/>
    </source>
</evidence>
<evidence type="ECO:0000256" key="9">
    <source>
        <dbReference type="SAM" id="Phobius"/>
    </source>
</evidence>
<dbReference type="InterPro" id="IPR038765">
    <property type="entry name" value="Papain-like_cys_pep_sf"/>
</dbReference>
<feature type="region of interest" description="Disordered" evidence="8">
    <location>
        <begin position="368"/>
        <end position="413"/>
    </location>
</feature>
<accession>A0A5C5G4I0</accession>
<keyword evidence="4" id="KW-0645">Protease</keyword>
<evidence type="ECO:0000256" key="7">
    <source>
        <dbReference type="ARBA" id="ARBA00022807"/>
    </source>
</evidence>
<comment type="catalytic activity">
    <reaction evidence="1">
        <text>Thiol-dependent hydrolysis of ester, thioester, amide, peptide and isopeptide bonds formed by the C-terminal Gly of ubiquitin (a 76-residue protein attached to proteins as an intracellular targeting signal).</text>
        <dbReference type="EC" id="3.4.19.12"/>
    </reaction>
</comment>
<reference evidence="11 12" key="1">
    <citation type="submission" date="2019-03" db="EMBL/GenBank/DDBJ databases">
        <title>Rhodosporidium diobovatum UCD-FST 08-225 genome sequencing, assembly, and annotation.</title>
        <authorList>
            <person name="Fakankun I.U."/>
            <person name="Fristensky B."/>
            <person name="Levin D.B."/>
        </authorList>
    </citation>
    <scope>NUCLEOTIDE SEQUENCE [LARGE SCALE GENOMIC DNA]</scope>
    <source>
        <strain evidence="11 12">UCD-FST 08-225</strain>
    </source>
</reference>
<keyword evidence="6" id="KW-0378">Hydrolase</keyword>
<dbReference type="Proteomes" id="UP000311382">
    <property type="component" value="Unassembled WGS sequence"/>
</dbReference>
<keyword evidence="12" id="KW-1185">Reference proteome</keyword>
<dbReference type="PROSITE" id="PS50235">
    <property type="entry name" value="USP_3"/>
    <property type="match status" value="1"/>
</dbReference>
<organism evidence="11 12">
    <name type="scientific">Rhodotorula diobovata</name>
    <dbReference type="NCBI Taxonomy" id="5288"/>
    <lineage>
        <taxon>Eukaryota</taxon>
        <taxon>Fungi</taxon>
        <taxon>Dikarya</taxon>
        <taxon>Basidiomycota</taxon>
        <taxon>Pucciniomycotina</taxon>
        <taxon>Microbotryomycetes</taxon>
        <taxon>Sporidiobolales</taxon>
        <taxon>Sporidiobolaceae</taxon>
        <taxon>Rhodotorula</taxon>
    </lineage>
</organism>
<dbReference type="InterPro" id="IPR028889">
    <property type="entry name" value="USP"/>
</dbReference>
<keyword evidence="9" id="KW-0472">Membrane</keyword>
<dbReference type="PANTHER" id="PTHR24006:SF888">
    <property type="entry name" value="UBIQUITIN CARBOXYL-TERMINAL HYDROLASE 30"/>
    <property type="match status" value="1"/>
</dbReference>
<keyword evidence="7" id="KW-0788">Thiol protease</keyword>
<dbReference type="InterPro" id="IPR001394">
    <property type="entry name" value="Peptidase_C19_UCH"/>
</dbReference>
<dbReference type="EC" id="3.4.19.12" evidence="3"/>
<evidence type="ECO:0000256" key="4">
    <source>
        <dbReference type="ARBA" id="ARBA00022670"/>
    </source>
</evidence>
<dbReference type="Gene3D" id="3.90.70.10">
    <property type="entry name" value="Cysteine proteinases"/>
    <property type="match status" value="1"/>
</dbReference>
<dbReference type="InterPro" id="IPR050164">
    <property type="entry name" value="Peptidase_C19"/>
</dbReference>
<feature type="compositionally biased region" description="Low complexity" evidence="8">
    <location>
        <begin position="368"/>
        <end position="381"/>
    </location>
</feature>
<evidence type="ECO:0000256" key="2">
    <source>
        <dbReference type="ARBA" id="ARBA00009085"/>
    </source>
</evidence>
<dbReference type="OrthoDB" id="2020758at2759"/>
<sequence>MSHSGYRSSSFDTYSSPPDLQPLLSGVCALVLGTLVLLISAATFVGLAPFTAPLESLAQLGEMVSLGVSSLLGKNGLENLAWDKASPGWGSGVEAEGLAALAGNGSQQQQGKTKLVRSNGKANAAGGGQRYFPGLLNAAGNLCFLNATLQSMASLPALITYLDQLVTSAHEQDLTLPVSDALLATLDALNTPSSSRPQPLRPVQLATALADSSPTRRRLLATSEQQDAHELWGMIRDAVEDETRRLLAAQERAATRGTGLAEAATLRAGLGVALGKRRSRKAQTDPWFWLQSQRVKCMECGYVRDTRHEESELLMLQVPLVAHCSLHDLLAEYTKTDLISGFNCRRCAMLSTLARLEGQRDRLALVAPAPASPSTSPSPAAKNPFELPPNTDEDGKSKKMTSSRKDRRRKAQKLVDRVKAVVDAADWEKDPGPDVTIDKSDSAAGKVNRFARTPDLLAIHLSRSTHYGYSGAIKNSCQVTFPEYLNLAPFCDGAAPPPRSASSASPDLQDVYRLASLVVHYGSHSFGHYVAFRRRPDLGADSGLTTSSDEERASPSASLPDWYRISDETVDPSNIHEALRANPFLLFYERVRNDDRLAGEAADPDAGPRAHGALAGGAMARVVESWRAAQRRDAAKRSAAEGGST</sequence>
<comment type="similarity">
    <text evidence="2">Belongs to the peptidase C19 family.</text>
</comment>
<evidence type="ECO:0000313" key="12">
    <source>
        <dbReference type="Proteomes" id="UP000311382"/>
    </source>
</evidence>
<dbReference type="SUPFAM" id="SSF54001">
    <property type="entry name" value="Cysteine proteinases"/>
    <property type="match status" value="1"/>
</dbReference>
<name>A0A5C5G4I0_9BASI</name>
<keyword evidence="9" id="KW-0812">Transmembrane</keyword>
<dbReference type="STRING" id="5288.A0A5C5G4I0"/>
<dbReference type="EMBL" id="SOZI01000006">
    <property type="protein sequence ID" value="TNY24003.1"/>
    <property type="molecule type" value="Genomic_DNA"/>
</dbReference>
<evidence type="ECO:0000256" key="6">
    <source>
        <dbReference type="ARBA" id="ARBA00022801"/>
    </source>
</evidence>
<feature type="domain" description="USP" evidence="10">
    <location>
        <begin position="133"/>
        <end position="591"/>
    </location>
</feature>